<protein>
    <submittedName>
        <fullName evidence="2">Similar to Ubiquitin-like protein acc. no. Q05120</fullName>
    </submittedName>
</protein>
<dbReference type="SUPFAM" id="SSF54236">
    <property type="entry name" value="Ubiquitin-like"/>
    <property type="match status" value="2"/>
</dbReference>
<dbReference type="Proteomes" id="UP000018144">
    <property type="component" value="Unassembled WGS sequence"/>
</dbReference>
<name>U4L0E2_PYROM</name>
<organism evidence="2 3">
    <name type="scientific">Pyronema omphalodes (strain CBS 100304)</name>
    <name type="common">Pyronema confluens</name>
    <dbReference type="NCBI Taxonomy" id="1076935"/>
    <lineage>
        <taxon>Eukaryota</taxon>
        <taxon>Fungi</taxon>
        <taxon>Dikarya</taxon>
        <taxon>Ascomycota</taxon>
        <taxon>Pezizomycotina</taxon>
        <taxon>Pezizomycetes</taxon>
        <taxon>Pezizales</taxon>
        <taxon>Pyronemataceae</taxon>
        <taxon>Pyronema</taxon>
    </lineage>
</organism>
<feature type="domain" description="Ubiquitin-like" evidence="1">
    <location>
        <begin position="141"/>
        <end position="203"/>
    </location>
</feature>
<gene>
    <name evidence="2" type="ORF">PCON_08089</name>
</gene>
<dbReference type="EMBL" id="HF935417">
    <property type="protein sequence ID" value="CCX08496.1"/>
    <property type="molecule type" value="Genomic_DNA"/>
</dbReference>
<evidence type="ECO:0000259" key="1">
    <source>
        <dbReference type="PROSITE" id="PS50053"/>
    </source>
</evidence>
<evidence type="ECO:0000313" key="2">
    <source>
        <dbReference type="EMBL" id="CCX08496.1"/>
    </source>
</evidence>
<dbReference type="eggNOG" id="ENOG502SWQ5">
    <property type="taxonomic scope" value="Eukaryota"/>
</dbReference>
<dbReference type="GO" id="GO:0005829">
    <property type="term" value="C:cytosol"/>
    <property type="evidence" value="ECO:0007669"/>
    <property type="project" value="TreeGrafter"/>
</dbReference>
<dbReference type="PANTHER" id="PTHR10677">
    <property type="entry name" value="UBIQUILIN"/>
    <property type="match status" value="1"/>
</dbReference>
<dbReference type="Pfam" id="PF14560">
    <property type="entry name" value="Ubiquitin_2"/>
    <property type="match status" value="1"/>
</dbReference>
<dbReference type="GO" id="GO:0006511">
    <property type="term" value="P:ubiquitin-dependent protein catabolic process"/>
    <property type="evidence" value="ECO:0007669"/>
    <property type="project" value="TreeGrafter"/>
</dbReference>
<dbReference type="InterPro" id="IPR029071">
    <property type="entry name" value="Ubiquitin-like_domsf"/>
</dbReference>
<sequence>MSEPVYEKLTIISIDGLETELRDVPKNITLAQFKALISREMGAYAADPEYMMLQYLGSQIMGQKDQTLSNFSLRNNAIIRLVDQNPRAGSQPTITAIPPPYSPPLSDHTYSPDIEPLDDGETLRSVFAIEAARTRTHTLQNIPLSMTVGQFKKLVGEKIGNGFDEINCVYGGKSLTDKDNLTLRDLGMQNNATVHLTFRMRGGA</sequence>
<dbReference type="InterPro" id="IPR015496">
    <property type="entry name" value="Ubiquilin"/>
</dbReference>
<dbReference type="CDD" id="cd17039">
    <property type="entry name" value="Ubl_ubiquitin_like"/>
    <property type="match status" value="1"/>
</dbReference>
<dbReference type="STRING" id="1076935.U4L0E2"/>
<keyword evidence="3" id="KW-1185">Reference proteome</keyword>
<dbReference type="Pfam" id="PF00240">
    <property type="entry name" value="ubiquitin"/>
    <property type="match status" value="1"/>
</dbReference>
<dbReference type="PANTHER" id="PTHR10677:SF3">
    <property type="entry name" value="FI07626P-RELATED"/>
    <property type="match status" value="1"/>
</dbReference>
<dbReference type="InterPro" id="IPR000626">
    <property type="entry name" value="Ubiquitin-like_dom"/>
</dbReference>
<dbReference type="Gene3D" id="3.10.20.90">
    <property type="entry name" value="Phosphatidylinositol 3-kinase Catalytic Subunit, Chain A, domain 1"/>
    <property type="match status" value="1"/>
</dbReference>
<accession>U4L0E2</accession>
<dbReference type="PROSITE" id="PS50053">
    <property type="entry name" value="UBIQUITIN_2"/>
    <property type="match status" value="1"/>
</dbReference>
<proteinExistence type="predicted"/>
<reference evidence="2 3" key="1">
    <citation type="journal article" date="2013" name="PLoS Genet.">
        <title>The genome and development-dependent transcriptomes of Pyronema confluens: a window into fungal evolution.</title>
        <authorList>
            <person name="Traeger S."/>
            <person name="Altegoer F."/>
            <person name="Freitag M."/>
            <person name="Gabaldon T."/>
            <person name="Kempken F."/>
            <person name="Kumar A."/>
            <person name="Marcet-Houben M."/>
            <person name="Poggeler S."/>
            <person name="Stajich J.E."/>
            <person name="Nowrousian M."/>
        </authorList>
    </citation>
    <scope>NUCLEOTIDE SEQUENCE [LARGE SCALE GENOMIC DNA]</scope>
    <source>
        <strain evidence="3">CBS 100304</strain>
        <tissue evidence="2">Vegetative mycelium</tissue>
    </source>
</reference>
<dbReference type="AlphaFoldDB" id="U4L0E2"/>
<evidence type="ECO:0000313" key="3">
    <source>
        <dbReference type="Proteomes" id="UP000018144"/>
    </source>
</evidence>
<dbReference type="GO" id="GO:0031593">
    <property type="term" value="F:polyubiquitin modification-dependent protein binding"/>
    <property type="evidence" value="ECO:0007669"/>
    <property type="project" value="TreeGrafter"/>
</dbReference>
<dbReference type="OrthoDB" id="1885901at2759"/>